<protein>
    <recommendedName>
        <fullName evidence="3">Ubiquitin-like protease family profile domain-containing protein</fullName>
    </recommendedName>
</protein>
<evidence type="ECO:0000256" key="1">
    <source>
        <dbReference type="SAM" id="SignalP"/>
    </source>
</evidence>
<evidence type="ECO:0000313" key="2">
    <source>
        <dbReference type="EMBL" id="JAD74711.1"/>
    </source>
</evidence>
<organism evidence="2">
    <name type="scientific">Arundo donax</name>
    <name type="common">Giant reed</name>
    <name type="synonym">Donax arundinaceus</name>
    <dbReference type="NCBI Taxonomy" id="35708"/>
    <lineage>
        <taxon>Eukaryota</taxon>
        <taxon>Viridiplantae</taxon>
        <taxon>Streptophyta</taxon>
        <taxon>Embryophyta</taxon>
        <taxon>Tracheophyta</taxon>
        <taxon>Spermatophyta</taxon>
        <taxon>Magnoliopsida</taxon>
        <taxon>Liliopsida</taxon>
        <taxon>Poales</taxon>
        <taxon>Poaceae</taxon>
        <taxon>PACMAD clade</taxon>
        <taxon>Arundinoideae</taxon>
        <taxon>Arundineae</taxon>
        <taxon>Arundo</taxon>
    </lineage>
</organism>
<dbReference type="InterPro" id="IPR038765">
    <property type="entry name" value="Papain-like_cys_pep_sf"/>
</dbReference>
<proteinExistence type="predicted"/>
<sequence>MSSLFILLCLFLSSLSCCVSLSFSVSLFVYDYLLLNILFMHIPRFIHAWNSVVGSDMEFERFKIGYPYVPKQIGLIDCGVFVMKYLEIWRFGTNILHAFSQDDIRNI</sequence>
<feature type="signal peptide" evidence="1">
    <location>
        <begin position="1"/>
        <end position="18"/>
    </location>
</feature>
<keyword evidence="1" id="KW-0732">Signal</keyword>
<dbReference type="AlphaFoldDB" id="A0A0A9CGK7"/>
<evidence type="ECO:0008006" key="3">
    <source>
        <dbReference type="Google" id="ProtNLM"/>
    </source>
</evidence>
<name>A0A0A9CGK7_ARUDO</name>
<dbReference type="EMBL" id="GBRH01223184">
    <property type="protein sequence ID" value="JAD74711.1"/>
    <property type="molecule type" value="Transcribed_RNA"/>
</dbReference>
<reference evidence="2" key="1">
    <citation type="submission" date="2014-09" db="EMBL/GenBank/DDBJ databases">
        <authorList>
            <person name="Magalhaes I.L.F."/>
            <person name="Oliveira U."/>
            <person name="Santos F.R."/>
            <person name="Vidigal T.H.D.A."/>
            <person name="Brescovit A.D."/>
            <person name="Santos A.J."/>
        </authorList>
    </citation>
    <scope>NUCLEOTIDE SEQUENCE</scope>
    <source>
        <tissue evidence="2">Shoot tissue taken approximately 20 cm above the soil surface</tissue>
    </source>
</reference>
<dbReference type="Gene3D" id="3.40.395.10">
    <property type="entry name" value="Adenoviral Proteinase, Chain A"/>
    <property type="match status" value="1"/>
</dbReference>
<feature type="chain" id="PRO_5002060796" description="Ubiquitin-like protease family profile domain-containing protein" evidence="1">
    <location>
        <begin position="19"/>
        <end position="107"/>
    </location>
</feature>
<reference evidence="2" key="2">
    <citation type="journal article" date="2015" name="Data Brief">
        <title>Shoot transcriptome of the giant reed, Arundo donax.</title>
        <authorList>
            <person name="Barrero R.A."/>
            <person name="Guerrero F.D."/>
            <person name="Moolhuijzen P."/>
            <person name="Goolsby J.A."/>
            <person name="Tidwell J."/>
            <person name="Bellgard S.E."/>
            <person name="Bellgard M.I."/>
        </authorList>
    </citation>
    <scope>NUCLEOTIDE SEQUENCE</scope>
    <source>
        <tissue evidence="2">Shoot tissue taken approximately 20 cm above the soil surface</tissue>
    </source>
</reference>
<accession>A0A0A9CGK7</accession>
<dbReference type="SUPFAM" id="SSF54001">
    <property type="entry name" value="Cysteine proteinases"/>
    <property type="match status" value="1"/>
</dbReference>